<evidence type="ECO:0000313" key="2">
    <source>
        <dbReference type="Proteomes" id="UP001062165"/>
    </source>
</evidence>
<sequence length="465" mass="52047">MAGLKKKYVGWLLVVLGFVSCDFGDTNIDPTSFADVNVSLLLPSAQAQTVKNLSSIGLRVTGSVIQHFEGIEAQTETYTSYLINENELDQYWRTGLYAAALRDSHLIINKSDGRYPHYEGVAKILIAINLGIATTFWGDVPYSDAFVEDNNTPKYDEQYQIYERIQELLGAAILDLAAPSELEPRRDDLIFGGDIDAWVATARALQARYYLHLSKRDPEAANKALAAIGAGAELGIDNTPEFPYADNLNEANPFARFGEDRPNQLALGDFMTSILSSTNDPRMSVYSVFSNGVNLLYDRDNSQLYWGQFDAPMALTTVTEVQFIKAECYLRQGNEAQAEQMLQQAIESSMDGLGISKPEIDTFLIHLPQLTTLSGFEEQLQLIIEQKYVAQFVQGSIESWVDYRRTGYPVLIPPSNANESFNPTKVVPRRYLYPISERITNADNLQQAIQRQGGHLLDIDMWAFK</sequence>
<accession>A0ABY6D435</accession>
<proteinExistence type="predicted"/>
<dbReference type="RefSeq" id="WP_263051609.1">
    <property type="nucleotide sequence ID" value="NZ_CP106735.1"/>
</dbReference>
<keyword evidence="2" id="KW-1185">Reference proteome</keyword>
<evidence type="ECO:0000313" key="1">
    <source>
        <dbReference type="EMBL" id="UXX79878.1"/>
    </source>
</evidence>
<dbReference type="PROSITE" id="PS51257">
    <property type="entry name" value="PROKAR_LIPOPROTEIN"/>
    <property type="match status" value="1"/>
</dbReference>
<organism evidence="1 2">
    <name type="scientific">Reichenbachiella carrageenanivorans</name>
    <dbReference type="NCBI Taxonomy" id="2979869"/>
    <lineage>
        <taxon>Bacteria</taxon>
        <taxon>Pseudomonadati</taxon>
        <taxon>Bacteroidota</taxon>
        <taxon>Cytophagia</taxon>
        <taxon>Cytophagales</taxon>
        <taxon>Reichenbachiellaceae</taxon>
        <taxon>Reichenbachiella</taxon>
    </lineage>
</organism>
<dbReference type="SUPFAM" id="SSF48452">
    <property type="entry name" value="TPR-like"/>
    <property type="match status" value="1"/>
</dbReference>
<dbReference type="Gene3D" id="1.25.40.390">
    <property type="match status" value="1"/>
</dbReference>
<dbReference type="InterPro" id="IPR011990">
    <property type="entry name" value="TPR-like_helical_dom_sf"/>
</dbReference>
<protein>
    <submittedName>
        <fullName evidence="1">SusD/RagB family nutrient-binding outer membrane lipoprotein</fullName>
    </submittedName>
</protein>
<keyword evidence="1" id="KW-0449">Lipoprotein</keyword>
<gene>
    <name evidence="1" type="ORF">N7E81_02005</name>
</gene>
<reference evidence="1" key="1">
    <citation type="submission" date="2022-10" db="EMBL/GenBank/DDBJ databases">
        <title>Comparative genomics and taxonomic characterization of three novel marine species of genus Reichenbachiella exhibiting antioxidant and polysaccharide degradation activities.</title>
        <authorList>
            <person name="Muhammad N."/>
            <person name="Lee Y.-J."/>
            <person name="Ko J."/>
            <person name="Kim S.-G."/>
        </authorList>
    </citation>
    <scope>NUCLEOTIDE SEQUENCE</scope>
    <source>
        <strain evidence="1">Wsw4-B4</strain>
    </source>
</reference>
<dbReference type="Proteomes" id="UP001062165">
    <property type="component" value="Chromosome"/>
</dbReference>
<dbReference type="Pfam" id="PF12771">
    <property type="entry name" value="SusD-like_2"/>
    <property type="match status" value="1"/>
</dbReference>
<dbReference type="InterPro" id="IPR041662">
    <property type="entry name" value="SusD-like_2"/>
</dbReference>
<name>A0ABY6D435_9BACT</name>
<dbReference type="EMBL" id="CP106735">
    <property type="protein sequence ID" value="UXX79878.1"/>
    <property type="molecule type" value="Genomic_DNA"/>
</dbReference>